<feature type="compositionally biased region" description="Polar residues" evidence="1">
    <location>
        <begin position="35"/>
        <end position="48"/>
    </location>
</feature>
<organism evidence="3 5">
    <name type="scientific">Rotaria magnacalcarata</name>
    <dbReference type="NCBI Taxonomy" id="392030"/>
    <lineage>
        <taxon>Eukaryota</taxon>
        <taxon>Metazoa</taxon>
        <taxon>Spiralia</taxon>
        <taxon>Gnathifera</taxon>
        <taxon>Rotifera</taxon>
        <taxon>Eurotatoria</taxon>
        <taxon>Bdelloidea</taxon>
        <taxon>Philodinida</taxon>
        <taxon>Philodinidae</taxon>
        <taxon>Rotaria</taxon>
    </lineage>
</organism>
<gene>
    <name evidence="3" type="ORF">CJN711_LOCUS26265</name>
    <name evidence="4" type="ORF">KQP761_LOCUS35468</name>
</gene>
<comment type="caution">
    <text evidence="3">The sequence shown here is derived from an EMBL/GenBank/DDBJ whole genome shotgun (WGS) entry which is preliminary data.</text>
</comment>
<accession>A0A815RZG2</accession>
<reference evidence="3" key="1">
    <citation type="submission" date="2021-02" db="EMBL/GenBank/DDBJ databases">
        <authorList>
            <person name="Nowell W R."/>
        </authorList>
    </citation>
    <scope>NUCLEOTIDE SEQUENCE</scope>
</reference>
<dbReference type="EMBL" id="CAJNOW010019936">
    <property type="protein sequence ID" value="CAF1676351.1"/>
    <property type="molecule type" value="Genomic_DNA"/>
</dbReference>
<feature type="compositionally biased region" description="Low complexity" evidence="1">
    <location>
        <begin position="23"/>
        <end position="34"/>
    </location>
</feature>
<sequence length="643" mass="75699">MGCKQCKIWLTKHENQNNHLTTINTNQNSSSISNHEQPVSLSNQPNSQKTHRQEKCTSLDNLPVELVYHLLDRLDTDTIFTSLYNVCPRLNSIIHQYDKLELKLISISMSHFHHICSLIRPEQIRSLTLSDGNDNVGLVRIFLKKFRMESFKRLHSLTLVNINHNEYMIKIFLSMTDQLRKLSILNSNEIYNDTCIDILMASCGKKSLEKISLHIEKNRFLNPTIIWPDKCFLKEIKLAGICSLALFRNILLHSPNLKKFQANDIDIDDEWIDVDENEEIEEIKILPLVNGSNIISLSLTCARNEMEKLEWLLPQFTQLSYFKYLNIYDYHMESIYESDYSLIEGERWEKIISNCNQFEFIFTIHIDDESWNVHQCVSSFKRKLWQDKNWNIAFEQYDKILLIYSLPYAHDAHYYDRSILFSIPNNAILSIKFFENVTKLRINMATLNDLGKKIIGPPRFSNVSQLILDGQWRNPDTIDSIGSLVCLSNINKLIRLERVPTTIFRTFIYSLINLESLTLTTYVLDSMNAAILQYFKCLHSLNIVQFDNDYRHFVNVEPFCTMFPQIRHLDIPIDNLDSCQYLIERLEKFLISVVFRFPHNDDNDDDDDDDDDDENAELIEWAQSLQQNHQYRLRDGDIYLWFQ</sequence>
<dbReference type="Proteomes" id="UP000663855">
    <property type="component" value="Unassembled WGS sequence"/>
</dbReference>
<evidence type="ECO:0000313" key="5">
    <source>
        <dbReference type="Proteomes" id="UP000663855"/>
    </source>
</evidence>
<feature type="region of interest" description="Disordered" evidence="1">
    <location>
        <begin position="23"/>
        <end position="54"/>
    </location>
</feature>
<dbReference type="InterPro" id="IPR001810">
    <property type="entry name" value="F-box_dom"/>
</dbReference>
<name>A0A815RZG2_9BILA</name>
<evidence type="ECO:0000313" key="3">
    <source>
        <dbReference type="EMBL" id="CAF1482879.1"/>
    </source>
</evidence>
<dbReference type="EMBL" id="CAJNOV010012365">
    <property type="protein sequence ID" value="CAF1482879.1"/>
    <property type="molecule type" value="Genomic_DNA"/>
</dbReference>
<protein>
    <recommendedName>
        <fullName evidence="2">F-box domain-containing protein</fullName>
    </recommendedName>
</protein>
<dbReference type="OrthoDB" id="10001454at2759"/>
<feature type="domain" description="F-box" evidence="2">
    <location>
        <begin position="56"/>
        <end position="104"/>
    </location>
</feature>
<evidence type="ECO:0000256" key="1">
    <source>
        <dbReference type="SAM" id="MobiDB-lite"/>
    </source>
</evidence>
<dbReference type="PROSITE" id="PS50181">
    <property type="entry name" value="FBOX"/>
    <property type="match status" value="1"/>
</dbReference>
<dbReference type="SUPFAM" id="SSF52047">
    <property type="entry name" value="RNI-like"/>
    <property type="match status" value="1"/>
</dbReference>
<evidence type="ECO:0000313" key="4">
    <source>
        <dbReference type="EMBL" id="CAF1676351.1"/>
    </source>
</evidence>
<dbReference type="Proteomes" id="UP000663834">
    <property type="component" value="Unassembled WGS sequence"/>
</dbReference>
<evidence type="ECO:0000259" key="2">
    <source>
        <dbReference type="PROSITE" id="PS50181"/>
    </source>
</evidence>
<dbReference type="AlphaFoldDB" id="A0A815RZG2"/>
<proteinExistence type="predicted"/>